<sequence>MVRPPGHQWQLSVGYSLVSAIVNAVAFTYPKQRERKLENYCYWNGLSCKDPREVTSYCTSRTAGERVYRVEARGVQAGECRDESQDKAMEKKIARLNKGNKKRCSIKRVRVQSSMFVGSELASMNRHMYLP</sequence>
<dbReference type="VEuPathDB" id="FungiDB:ASPWEDRAFT_30386"/>
<dbReference type="Proteomes" id="UP000184383">
    <property type="component" value="Unassembled WGS sequence"/>
</dbReference>
<protein>
    <submittedName>
        <fullName evidence="2">Uncharacterized protein</fullName>
    </submittedName>
</protein>
<dbReference type="RefSeq" id="XP_040686972.1">
    <property type="nucleotide sequence ID" value="XM_040833398.1"/>
</dbReference>
<keyword evidence="3" id="KW-1185">Reference proteome</keyword>
<organism evidence="2 3">
    <name type="scientific">Aspergillus wentii DTO 134E9</name>
    <dbReference type="NCBI Taxonomy" id="1073089"/>
    <lineage>
        <taxon>Eukaryota</taxon>
        <taxon>Fungi</taxon>
        <taxon>Dikarya</taxon>
        <taxon>Ascomycota</taxon>
        <taxon>Pezizomycotina</taxon>
        <taxon>Eurotiomycetes</taxon>
        <taxon>Eurotiomycetidae</taxon>
        <taxon>Eurotiales</taxon>
        <taxon>Aspergillaceae</taxon>
        <taxon>Aspergillus</taxon>
        <taxon>Aspergillus subgen. Cremei</taxon>
    </lineage>
</organism>
<proteinExistence type="predicted"/>
<evidence type="ECO:0000313" key="3">
    <source>
        <dbReference type="Proteomes" id="UP000184383"/>
    </source>
</evidence>
<accession>A0A1L9REG0</accession>
<gene>
    <name evidence="2" type="ORF">ASPWEDRAFT_30386</name>
</gene>
<keyword evidence="1" id="KW-0812">Transmembrane</keyword>
<feature type="transmembrane region" description="Helical" evidence="1">
    <location>
        <begin position="12"/>
        <end position="29"/>
    </location>
</feature>
<dbReference type="GeneID" id="63749246"/>
<evidence type="ECO:0000313" key="2">
    <source>
        <dbReference type="EMBL" id="OJJ33295.1"/>
    </source>
</evidence>
<dbReference type="AlphaFoldDB" id="A0A1L9REG0"/>
<dbReference type="EMBL" id="KV878214">
    <property type="protein sequence ID" value="OJJ33295.1"/>
    <property type="molecule type" value="Genomic_DNA"/>
</dbReference>
<evidence type="ECO:0000256" key="1">
    <source>
        <dbReference type="SAM" id="Phobius"/>
    </source>
</evidence>
<reference evidence="3" key="1">
    <citation type="journal article" date="2017" name="Genome Biol.">
        <title>Comparative genomics reveals high biological diversity and specific adaptations in the industrially and medically important fungal genus Aspergillus.</title>
        <authorList>
            <person name="de Vries R.P."/>
            <person name="Riley R."/>
            <person name="Wiebenga A."/>
            <person name="Aguilar-Osorio G."/>
            <person name="Amillis S."/>
            <person name="Uchima C.A."/>
            <person name="Anderluh G."/>
            <person name="Asadollahi M."/>
            <person name="Askin M."/>
            <person name="Barry K."/>
            <person name="Battaglia E."/>
            <person name="Bayram O."/>
            <person name="Benocci T."/>
            <person name="Braus-Stromeyer S.A."/>
            <person name="Caldana C."/>
            <person name="Canovas D."/>
            <person name="Cerqueira G.C."/>
            <person name="Chen F."/>
            <person name="Chen W."/>
            <person name="Choi C."/>
            <person name="Clum A."/>
            <person name="Dos Santos R.A."/>
            <person name="Damasio A.R."/>
            <person name="Diallinas G."/>
            <person name="Emri T."/>
            <person name="Fekete E."/>
            <person name="Flipphi M."/>
            <person name="Freyberg S."/>
            <person name="Gallo A."/>
            <person name="Gournas C."/>
            <person name="Habgood R."/>
            <person name="Hainaut M."/>
            <person name="Harispe M.L."/>
            <person name="Henrissat B."/>
            <person name="Hilden K.S."/>
            <person name="Hope R."/>
            <person name="Hossain A."/>
            <person name="Karabika E."/>
            <person name="Karaffa L."/>
            <person name="Karanyi Z."/>
            <person name="Krasevec N."/>
            <person name="Kuo A."/>
            <person name="Kusch H."/>
            <person name="LaButti K."/>
            <person name="Lagendijk E.L."/>
            <person name="Lapidus A."/>
            <person name="Levasseur A."/>
            <person name="Lindquist E."/>
            <person name="Lipzen A."/>
            <person name="Logrieco A.F."/>
            <person name="MacCabe A."/>
            <person name="Maekelae M.R."/>
            <person name="Malavazi I."/>
            <person name="Melin P."/>
            <person name="Meyer V."/>
            <person name="Mielnichuk N."/>
            <person name="Miskei M."/>
            <person name="Molnar A.P."/>
            <person name="Mule G."/>
            <person name="Ngan C.Y."/>
            <person name="Orejas M."/>
            <person name="Orosz E."/>
            <person name="Ouedraogo J.P."/>
            <person name="Overkamp K.M."/>
            <person name="Park H.-S."/>
            <person name="Perrone G."/>
            <person name="Piumi F."/>
            <person name="Punt P.J."/>
            <person name="Ram A.F."/>
            <person name="Ramon A."/>
            <person name="Rauscher S."/>
            <person name="Record E."/>
            <person name="Riano-Pachon D.M."/>
            <person name="Robert V."/>
            <person name="Roehrig J."/>
            <person name="Ruller R."/>
            <person name="Salamov A."/>
            <person name="Salih N.S."/>
            <person name="Samson R.A."/>
            <person name="Sandor E."/>
            <person name="Sanguinetti M."/>
            <person name="Schuetze T."/>
            <person name="Sepcic K."/>
            <person name="Shelest E."/>
            <person name="Sherlock G."/>
            <person name="Sophianopoulou V."/>
            <person name="Squina F.M."/>
            <person name="Sun H."/>
            <person name="Susca A."/>
            <person name="Todd R.B."/>
            <person name="Tsang A."/>
            <person name="Unkles S.E."/>
            <person name="van de Wiele N."/>
            <person name="van Rossen-Uffink D."/>
            <person name="Oliveira J.V."/>
            <person name="Vesth T.C."/>
            <person name="Visser J."/>
            <person name="Yu J.-H."/>
            <person name="Zhou M."/>
            <person name="Andersen M.R."/>
            <person name="Archer D.B."/>
            <person name="Baker S.E."/>
            <person name="Benoit I."/>
            <person name="Brakhage A.A."/>
            <person name="Braus G.H."/>
            <person name="Fischer R."/>
            <person name="Frisvad J.C."/>
            <person name="Goldman G.H."/>
            <person name="Houbraken J."/>
            <person name="Oakley B."/>
            <person name="Pocsi I."/>
            <person name="Scazzocchio C."/>
            <person name="Seiboth B."/>
            <person name="vanKuyk P.A."/>
            <person name="Wortman J."/>
            <person name="Dyer P.S."/>
            <person name="Grigoriev I.V."/>
        </authorList>
    </citation>
    <scope>NUCLEOTIDE SEQUENCE [LARGE SCALE GENOMIC DNA]</scope>
    <source>
        <strain evidence="3">DTO 134E9</strain>
    </source>
</reference>
<name>A0A1L9REG0_ASPWE</name>
<keyword evidence="1" id="KW-0472">Membrane</keyword>
<keyword evidence="1" id="KW-1133">Transmembrane helix</keyword>